<dbReference type="Proteomes" id="UP000192746">
    <property type="component" value="Unassembled WGS sequence"/>
</dbReference>
<comment type="subcellular location">
    <subcellularLocation>
        <location evidence="1">Endomembrane system</location>
        <topology evidence="1">Multi-pass membrane protein</topology>
    </subcellularLocation>
</comment>
<feature type="transmembrane region" description="Helical" evidence="5">
    <location>
        <begin position="72"/>
        <end position="93"/>
    </location>
</feature>
<evidence type="ECO:0000256" key="2">
    <source>
        <dbReference type="ARBA" id="ARBA00022692"/>
    </source>
</evidence>
<dbReference type="STRING" id="1185767.IIF7_18949"/>
<accession>A0A1Y1SYD3</accession>
<feature type="transmembrane region" description="Helical" evidence="5">
    <location>
        <begin position="152"/>
        <end position="171"/>
    </location>
</feature>
<dbReference type="AlphaFoldDB" id="A0A1Y1SYD3"/>
<feature type="transmembrane region" description="Helical" evidence="5">
    <location>
        <begin position="241"/>
        <end position="274"/>
    </location>
</feature>
<evidence type="ECO:0000313" key="8">
    <source>
        <dbReference type="Proteomes" id="UP000192746"/>
    </source>
</evidence>
<dbReference type="RefSeq" id="WP_084843256.1">
    <property type="nucleotide sequence ID" value="NZ_ARYN01000025.1"/>
</dbReference>
<comment type="caution">
    <text evidence="7">The sequence shown here is derived from an EMBL/GenBank/DDBJ whole genome shotgun (WGS) entry which is preliminary data.</text>
</comment>
<keyword evidence="2 5" id="KW-0812">Transmembrane</keyword>
<dbReference type="GO" id="GO:0012505">
    <property type="term" value="C:endomembrane system"/>
    <property type="evidence" value="ECO:0007669"/>
    <property type="project" value="UniProtKB-SubCell"/>
</dbReference>
<proteinExistence type="predicted"/>
<dbReference type="InterPro" id="IPR011020">
    <property type="entry name" value="HTTM-like"/>
</dbReference>
<feature type="transmembrane region" description="Helical" evidence="5">
    <location>
        <begin position="21"/>
        <end position="40"/>
    </location>
</feature>
<name>A0A1Y1SYD3_9FLAO</name>
<sequence length="331" mass="38496">MNERLKKIYRIIGRNSLVSDNFLAIYRIYLGFHLGYFAIFQTPKHLGSLPNSFFQPSIFSIAQFFDNFPNPIFFLCCQIILFTCSFLIILGFYCKISFLFSSCILVMLNSLIFSLGKIDHNIMFLFLIFIFTFLDSENEYSLKPSLKFNRNNFFCGILALVLSFGLFTAGFEKALNWIDFDLNTSGVLSWHLQNYYINDRTNLLASYFPLIPPILMEIVDYTAAIFEISALAFLIKGKKTWNYYLILLSVFHLLNTVFLNISFTAHIYVIGFWLLSHLKTKPLIILLTLIFFLTLFKSYMNELYINLLLWSIIVFSGIIKLKRDKLNLGGI</sequence>
<keyword evidence="8" id="KW-1185">Reference proteome</keyword>
<organism evidence="7 8">
    <name type="scientific">Zunongwangia atlantica 22II14-10F7</name>
    <dbReference type="NCBI Taxonomy" id="1185767"/>
    <lineage>
        <taxon>Bacteria</taxon>
        <taxon>Pseudomonadati</taxon>
        <taxon>Bacteroidota</taxon>
        <taxon>Flavobacteriia</taxon>
        <taxon>Flavobacteriales</taxon>
        <taxon>Flavobacteriaceae</taxon>
        <taxon>Zunongwangia</taxon>
    </lineage>
</organism>
<feature type="transmembrane region" description="Helical" evidence="5">
    <location>
        <begin position="98"/>
        <end position="116"/>
    </location>
</feature>
<keyword evidence="3 5" id="KW-1133">Transmembrane helix</keyword>
<evidence type="ECO:0000256" key="4">
    <source>
        <dbReference type="ARBA" id="ARBA00023136"/>
    </source>
</evidence>
<evidence type="ECO:0000259" key="6">
    <source>
        <dbReference type="SMART" id="SM00752"/>
    </source>
</evidence>
<evidence type="ECO:0000313" key="7">
    <source>
        <dbReference type="EMBL" id="ORL43760.1"/>
    </source>
</evidence>
<evidence type="ECO:0000256" key="3">
    <source>
        <dbReference type="ARBA" id="ARBA00022989"/>
    </source>
</evidence>
<evidence type="ECO:0000256" key="1">
    <source>
        <dbReference type="ARBA" id="ARBA00004127"/>
    </source>
</evidence>
<feature type="transmembrane region" description="Helical" evidence="5">
    <location>
        <begin position="280"/>
        <end position="296"/>
    </location>
</feature>
<dbReference type="OrthoDB" id="1496251at2"/>
<feature type="domain" description="HTTM-like" evidence="6">
    <location>
        <begin position="15"/>
        <end position="273"/>
    </location>
</feature>
<reference evidence="7 8" key="1">
    <citation type="submission" date="2013-04" db="EMBL/GenBank/DDBJ databases">
        <title>Zunongwangia sp. 22II14-10F7 Genome Sequencing.</title>
        <authorList>
            <person name="Lai Q."/>
            <person name="Shao Z."/>
        </authorList>
    </citation>
    <scope>NUCLEOTIDE SEQUENCE [LARGE SCALE GENOMIC DNA]</scope>
    <source>
        <strain evidence="7 8">22II14-10F7</strain>
    </source>
</reference>
<feature type="transmembrane region" description="Helical" evidence="5">
    <location>
        <begin position="122"/>
        <end position="140"/>
    </location>
</feature>
<dbReference type="EMBL" id="ARYN01000025">
    <property type="protein sequence ID" value="ORL43760.1"/>
    <property type="molecule type" value="Genomic_DNA"/>
</dbReference>
<protein>
    <recommendedName>
        <fullName evidence="6">HTTM-like domain-containing protein</fullName>
    </recommendedName>
</protein>
<feature type="transmembrane region" description="Helical" evidence="5">
    <location>
        <begin position="210"/>
        <end position="234"/>
    </location>
</feature>
<gene>
    <name evidence="7" type="ORF">IIF7_18949</name>
</gene>
<evidence type="ECO:0000256" key="5">
    <source>
        <dbReference type="SAM" id="Phobius"/>
    </source>
</evidence>
<feature type="transmembrane region" description="Helical" evidence="5">
    <location>
        <begin position="303"/>
        <end position="321"/>
    </location>
</feature>
<keyword evidence="4 5" id="KW-0472">Membrane</keyword>
<dbReference type="SMART" id="SM00752">
    <property type="entry name" value="HTTM"/>
    <property type="match status" value="1"/>
</dbReference>